<evidence type="ECO:0000259" key="1">
    <source>
        <dbReference type="Pfam" id="PF21373"/>
    </source>
</evidence>
<dbReference type="InterPro" id="IPR048371">
    <property type="entry name" value="ZNHIT3_C"/>
</dbReference>
<dbReference type="EMBL" id="UZAE01000469">
    <property type="protein sequence ID" value="VDN97128.1"/>
    <property type="molecule type" value="Genomic_DNA"/>
</dbReference>
<dbReference type="AlphaFoldDB" id="A0A0R3T2T0"/>
<gene>
    <name evidence="2" type="ORF">HNAJ_LOCUS1269</name>
</gene>
<keyword evidence="3" id="KW-1185">Reference proteome</keyword>
<name>A0A0R3T2T0_RODNA</name>
<dbReference type="STRING" id="102285.A0A0R3T2T0"/>
<evidence type="ECO:0000313" key="4">
    <source>
        <dbReference type="WBParaSite" id="HNAJ_0000126901-mRNA-1"/>
    </source>
</evidence>
<dbReference type="WBParaSite" id="HNAJ_0000126901-mRNA-1">
    <property type="protein sequence ID" value="HNAJ_0000126901-mRNA-1"/>
    <property type="gene ID" value="HNAJ_0000126901"/>
</dbReference>
<reference evidence="4" key="1">
    <citation type="submission" date="2017-02" db="UniProtKB">
        <authorList>
            <consortium name="WormBaseParasite"/>
        </authorList>
    </citation>
    <scope>IDENTIFICATION</scope>
</reference>
<reference evidence="2 3" key="2">
    <citation type="submission" date="2018-11" db="EMBL/GenBank/DDBJ databases">
        <authorList>
            <consortium name="Pathogen Informatics"/>
        </authorList>
    </citation>
    <scope>NUCLEOTIDE SEQUENCE [LARGE SCALE GENOMIC DNA]</scope>
</reference>
<dbReference type="OrthoDB" id="18412at2759"/>
<organism evidence="4">
    <name type="scientific">Rodentolepis nana</name>
    <name type="common">Dwarf tapeworm</name>
    <name type="synonym">Hymenolepis nana</name>
    <dbReference type="NCBI Taxonomy" id="102285"/>
    <lineage>
        <taxon>Eukaryota</taxon>
        <taxon>Metazoa</taxon>
        <taxon>Spiralia</taxon>
        <taxon>Lophotrochozoa</taxon>
        <taxon>Platyhelminthes</taxon>
        <taxon>Cestoda</taxon>
        <taxon>Eucestoda</taxon>
        <taxon>Cyclophyllidea</taxon>
        <taxon>Hymenolepididae</taxon>
        <taxon>Rodentolepis</taxon>
    </lineage>
</organism>
<accession>A0A0R3T2T0</accession>
<sequence>MEIQVCILFIKADFCIKISEEPKEEEKDVPIVPIDLGDDCFDYIPTGVLERLRTSERLKGLLANRHLRDFLTNLDSSHQPSRAIERAMQEPLFVEFADECLRLINPDCQTQSPNYP</sequence>
<feature type="domain" description="Zinc finger HIT" evidence="1">
    <location>
        <begin position="49"/>
        <end position="104"/>
    </location>
</feature>
<protein>
    <submittedName>
        <fullName evidence="4">Zinc finger HIT domain-containing protein 3-like</fullName>
    </submittedName>
</protein>
<dbReference type="Pfam" id="PF21373">
    <property type="entry name" value="ZNHIT3_C"/>
    <property type="match status" value="1"/>
</dbReference>
<proteinExistence type="predicted"/>
<evidence type="ECO:0000313" key="2">
    <source>
        <dbReference type="EMBL" id="VDN97128.1"/>
    </source>
</evidence>
<dbReference type="Proteomes" id="UP000278807">
    <property type="component" value="Unassembled WGS sequence"/>
</dbReference>
<evidence type="ECO:0000313" key="3">
    <source>
        <dbReference type="Proteomes" id="UP000278807"/>
    </source>
</evidence>